<dbReference type="SUPFAM" id="SSF53254">
    <property type="entry name" value="Phosphoglycerate mutase-like"/>
    <property type="match status" value="1"/>
</dbReference>
<comment type="similarity">
    <text evidence="1">Belongs to the histidine acid phosphatase family.</text>
</comment>
<keyword evidence="2" id="KW-0378">Hydrolase</keyword>
<dbReference type="Pfam" id="PF00328">
    <property type="entry name" value="His_Phos_2"/>
    <property type="match status" value="1"/>
</dbReference>
<feature type="chain" id="PRO_5045865298" description="Histidine acid phosphatase superfamily protein" evidence="3">
    <location>
        <begin position="21"/>
        <end position="353"/>
    </location>
</feature>
<organism evidence="4 5">
    <name type="scientific">Entamoeba nuttalli</name>
    <dbReference type="NCBI Taxonomy" id="412467"/>
    <lineage>
        <taxon>Eukaryota</taxon>
        <taxon>Amoebozoa</taxon>
        <taxon>Evosea</taxon>
        <taxon>Archamoebae</taxon>
        <taxon>Mastigamoebida</taxon>
        <taxon>Entamoebidae</taxon>
        <taxon>Entamoeba</taxon>
    </lineage>
</organism>
<evidence type="ECO:0000256" key="1">
    <source>
        <dbReference type="ARBA" id="ARBA00005375"/>
    </source>
</evidence>
<keyword evidence="5" id="KW-1185">Reference proteome</keyword>
<dbReference type="InterPro" id="IPR000560">
    <property type="entry name" value="His_Pase_clade-2"/>
</dbReference>
<comment type="caution">
    <text evidence="4">The sequence shown here is derived from an EMBL/GenBank/DDBJ whole genome shotgun (WGS) entry which is preliminary data.</text>
</comment>
<proteinExistence type="inferred from homology"/>
<reference evidence="4 5" key="1">
    <citation type="journal article" date="2019" name="PLoS Negl. Trop. Dis.">
        <title>Whole genome sequencing of Entamoeba nuttalli reveals mammalian host-related molecular signatures and a novel octapeptide-repeat surface protein.</title>
        <authorList>
            <person name="Tanaka M."/>
            <person name="Makiuchi T."/>
            <person name="Komiyama T."/>
            <person name="Shiina T."/>
            <person name="Osaki K."/>
            <person name="Tachibana H."/>
        </authorList>
    </citation>
    <scope>NUCLEOTIDE SEQUENCE [LARGE SCALE GENOMIC DNA]</scope>
    <source>
        <strain evidence="4 5">P19-061405</strain>
    </source>
</reference>
<dbReference type="EMBL" id="BAAFRS010000047">
    <property type="protein sequence ID" value="GAB1220028.1"/>
    <property type="molecule type" value="Genomic_DNA"/>
</dbReference>
<dbReference type="Gene3D" id="3.40.50.1240">
    <property type="entry name" value="Phosphoglycerate mutase-like"/>
    <property type="match status" value="1"/>
</dbReference>
<dbReference type="CDD" id="cd07061">
    <property type="entry name" value="HP_HAP_like"/>
    <property type="match status" value="1"/>
</dbReference>
<keyword evidence="3" id="KW-0732">Signal</keyword>
<dbReference type="Proteomes" id="UP001628156">
    <property type="component" value="Unassembled WGS sequence"/>
</dbReference>
<gene>
    <name evidence="4" type="ORF">ENUP19_0047G0087</name>
</gene>
<evidence type="ECO:0008006" key="6">
    <source>
        <dbReference type="Google" id="ProtNLM"/>
    </source>
</evidence>
<name>A0ABQ0DB01_9EUKA</name>
<dbReference type="InterPro" id="IPR050645">
    <property type="entry name" value="Histidine_acid_phosphatase"/>
</dbReference>
<dbReference type="PANTHER" id="PTHR11567">
    <property type="entry name" value="ACID PHOSPHATASE-RELATED"/>
    <property type="match status" value="1"/>
</dbReference>
<evidence type="ECO:0000256" key="3">
    <source>
        <dbReference type="SAM" id="SignalP"/>
    </source>
</evidence>
<evidence type="ECO:0000313" key="4">
    <source>
        <dbReference type="EMBL" id="GAB1220028.1"/>
    </source>
</evidence>
<dbReference type="InterPro" id="IPR029033">
    <property type="entry name" value="His_PPase_superfam"/>
</dbReference>
<feature type="signal peptide" evidence="3">
    <location>
        <begin position="1"/>
        <end position="20"/>
    </location>
</feature>
<sequence>MVFLLFIIILIQVSFTSCYAEFCNIPTLSLKPLNNSTLNKIIIITRHGDRNSIFANVNQTKCNGGECVVGELTDVGKKQMNNLGIAINQLLKEYGISNITFENIRAQSTQCNRTINSAKALMEGLLNQKVDTELIDTTNSQYFAPHYIIDNTTVAERNKRLKILEDTMNDNIKQLIFKFKRLFKGEFKTTNLITSFINVYDYLQVLNCYNIPFPSNEKEQITIDDVISSEMYLSYMAGYLLDSQVSSLSTKYLRDEVISFLDGTSICKETNCSTPSLPITELISGHDDTLYSLMVSLHQQDIQLPPYSSHIFIEKVQIGIDYFVRASYNSQVLRICNNQVKLCPFQEFKDWLK</sequence>
<evidence type="ECO:0000313" key="5">
    <source>
        <dbReference type="Proteomes" id="UP001628156"/>
    </source>
</evidence>
<evidence type="ECO:0000256" key="2">
    <source>
        <dbReference type="ARBA" id="ARBA00022801"/>
    </source>
</evidence>
<protein>
    <recommendedName>
        <fullName evidence="6">Histidine acid phosphatase superfamily protein</fullName>
    </recommendedName>
</protein>
<dbReference type="PANTHER" id="PTHR11567:SF110">
    <property type="entry name" value="2-PHOSPHOXYLOSE PHOSPHATASE 1"/>
    <property type="match status" value="1"/>
</dbReference>
<accession>A0ABQ0DB01</accession>